<proteinExistence type="predicted"/>
<keyword evidence="2" id="KW-0067">ATP-binding</keyword>
<evidence type="ECO:0000259" key="3">
    <source>
        <dbReference type="PROSITE" id="PS50011"/>
    </source>
</evidence>
<dbReference type="PROSITE" id="PS50011">
    <property type="entry name" value="PROTEIN_KINASE_DOM"/>
    <property type="match status" value="1"/>
</dbReference>
<dbReference type="Gene3D" id="1.10.510.10">
    <property type="entry name" value="Transferase(Phosphotransferase) domain 1"/>
    <property type="match status" value="2"/>
</dbReference>
<dbReference type="PANTHER" id="PTHR24055">
    <property type="entry name" value="MITOGEN-ACTIVATED PROTEIN KINASE"/>
    <property type="match status" value="1"/>
</dbReference>
<accession>A0AAN7L8A5</accession>
<dbReference type="SUPFAM" id="SSF56112">
    <property type="entry name" value="Protein kinase-like (PK-like)"/>
    <property type="match status" value="1"/>
</dbReference>
<keyword evidence="5" id="KW-1185">Reference proteome</keyword>
<feature type="domain" description="Protein kinase" evidence="3">
    <location>
        <begin position="1"/>
        <end position="104"/>
    </location>
</feature>
<reference evidence="4 5" key="1">
    <citation type="journal article" date="2023" name="Hortic Res">
        <title>Pangenome of water caltrop reveals structural variations and asymmetric subgenome divergence after allopolyploidization.</title>
        <authorList>
            <person name="Zhang X."/>
            <person name="Chen Y."/>
            <person name="Wang L."/>
            <person name="Yuan Y."/>
            <person name="Fang M."/>
            <person name="Shi L."/>
            <person name="Lu R."/>
            <person name="Comes H.P."/>
            <person name="Ma Y."/>
            <person name="Chen Y."/>
            <person name="Huang G."/>
            <person name="Zhou Y."/>
            <person name="Zheng Z."/>
            <person name="Qiu Y."/>
        </authorList>
    </citation>
    <scope>NUCLEOTIDE SEQUENCE [LARGE SCALE GENOMIC DNA]</scope>
    <source>
        <strain evidence="4">F231</strain>
    </source>
</reference>
<evidence type="ECO:0000256" key="2">
    <source>
        <dbReference type="ARBA" id="ARBA00022840"/>
    </source>
</evidence>
<dbReference type="InterPro" id="IPR000719">
    <property type="entry name" value="Prot_kinase_dom"/>
</dbReference>
<gene>
    <name evidence="4" type="ORF">SAY86_006942</name>
</gene>
<organism evidence="4 5">
    <name type="scientific">Trapa natans</name>
    <name type="common">Water chestnut</name>
    <dbReference type="NCBI Taxonomy" id="22666"/>
    <lineage>
        <taxon>Eukaryota</taxon>
        <taxon>Viridiplantae</taxon>
        <taxon>Streptophyta</taxon>
        <taxon>Embryophyta</taxon>
        <taxon>Tracheophyta</taxon>
        <taxon>Spermatophyta</taxon>
        <taxon>Magnoliopsida</taxon>
        <taxon>eudicotyledons</taxon>
        <taxon>Gunneridae</taxon>
        <taxon>Pentapetalae</taxon>
        <taxon>rosids</taxon>
        <taxon>malvids</taxon>
        <taxon>Myrtales</taxon>
        <taxon>Lythraceae</taxon>
        <taxon>Trapa</taxon>
    </lineage>
</organism>
<evidence type="ECO:0000256" key="1">
    <source>
        <dbReference type="ARBA" id="ARBA00022741"/>
    </source>
</evidence>
<dbReference type="Proteomes" id="UP001346149">
    <property type="component" value="Unassembled WGS sequence"/>
</dbReference>
<dbReference type="InterPro" id="IPR011009">
    <property type="entry name" value="Kinase-like_dom_sf"/>
</dbReference>
<dbReference type="EMBL" id="JAXQNO010000017">
    <property type="protein sequence ID" value="KAK4779414.1"/>
    <property type="molecule type" value="Genomic_DNA"/>
</dbReference>
<evidence type="ECO:0000313" key="5">
    <source>
        <dbReference type="Proteomes" id="UP001346149"/>
    </source>
</evidence>
<dbReference type="AlphaFoldDB" id="A0AAN7L8A5"/>
<dbReference type="InterPro" id="IPR050117">
    <property type="entry name" value="MAPK"/>
</dbReference>
<dbReference type="Pfam" id="PF00069">
    <property type="entry name" value="Pkinase"/>
    <property type="match status" value="1"/>
</dbReference>
<evidence type="ECO:0000313" key="4">
    <source>
        <dbReference type="EMBL" id="KAK4779414.1"/>
    </source>
</evidence>
<keyword evidence="1" id="KW-0547">Nucleotide-binding</keyword>
<protein>
    <recommendedName>
        <fullName evidence="3">Protein kinase domain-containing protein</fullName>
    </recommendedName>
</protein>
<dbReference type="GO" id="GO:0005524">
    <property type="term" value="F:ATP binding"/>
    <property type="evidence" value="ECO:0007669"/>
    <property type="project" value="UniProtKB-KW"/>
</dbReference>
<sequence>MLQDYVAARWYRAPEFCGSFFSKYTSAIDIWSIGCIFAEVLTGKPLFPDMQKKQPVPFIQKFPNADPLAINLLQRLLAFDPKDRVTAEELLKDYINGNEGTSFLYPSAIGHFRGQFAHLEEDGGRSAPVIPLEREHVSLPWPTVHSYGFPPNAHANENSVGNRELNEEAPKILGVTESLDGNSCRSAHPPPCVPSAKSSRVLGTDSRFDNVRDNYNPRFQSNAMYPPQSTSPYSLFRPQGGAYRKPIRDPNSNFALQEKLINPTSMEVNPKPYFPSQASLVEKKLNERIAMEARMFQVQSQIGAMSAHRNVATTVQNG</sequence>
<name>A0AAN7L8A5_TRANT</name>
<comment type="caution">
    <text evidence="4">The sequence shown here is derived from an EMBL/GenBank/DDBJ whole genome shotgun (WGS) entry which is preliminary data.</text>
</comment>
<dbReference type="GO" id="GO:0004672">
    <property type="term" value="F:protein kinase activity"/>
    <property type="evidence" value="ECO:0007669"/>
    <property type="project" value="InterPro"/>
</dbReference>